<dbReference type="InterPro" id="IPR011146">
    <property type="entry name" value="HIT-like"/>
</dbReference>
<feature type="domain" description="HIT" evidence="1">
    <location>
        <begin position="41"/>
        <end position="135"/>
    </location>
</feature>
<dbReference type="InterPro" id="IPR019808">
    <property type="entry name" value="Histidine_triad_CS"/>
</dbReference>
<dbReference type="Proteomes" id="UP000019792">
    <property type="component" value="Segment"/>
</dbReference>
<dbReference type="PANTHER" id="PTHR46243:SF1">
    <property type="entry name" value="BIS(5'-ADENOSYL)-TRIPHOSPHATASE"/>
    <property type="match status" value="1"/>
</dbReference>
<name>X4YER2_9CAUD</name>
<gene>
    <name evidence="2" type="ORF">P162_0065</name>
</gene>
<evidence type="ECO:0000313" key="2">
    <source>
        <dbReference type="EMBL" id="AHV83262.1"/>
    </source>
</evidence>
<dbReference type="PANTHER" id="PTHR46243">
    <property type="entry name" value="BIS(5'-ADENOSYL)-TRIPHOSPHATASE"/>
    <property type="match status" value="1"/>
</dbReference>
<dbReference type="GeneID" id="19527350"/>
<dbReference type="GO" id="GO:0003824">
    <property type="term" value="F:catalytic activity"/>
    <property type="evidence" value="ECO:0007669"/>
    <property type="project" value="InterPro"/>
</dbReference>
<dbReference type="PROSITE" id="PS51084">
    <property type="entry name" value="HIT_2"/>
    <property type="match status" value="1"/>
</dbReference>
<protein>
    <recommendedName>
        <fullName evidence="1">HIT domain-containing protein</fullName>
    </recommendedName>
</protein>
<dbReference type="Pfam" id="PF01230">
    <property type="entry name" value="HIT"/>
    <property type="match status" value="1"/>
</dbReference>
<evidence type="ECO:0000313" key="3">
    <source>
        <dbReference type="Proteomes" id="UP000019792"/>
    </source>
</evidence>
<dbReference type="OrthoDB" id="10108at10239"/>
<dbReference type="InterPro" id="IPR036265">
    <property type="entry name" value="HIT-like_sf"/>
</dbReference>
<dbReference type="Gene3D" id="3.30.428.10">
    <property type="entry name" value="HIT-like"/>
    <property type="match status" value="1"/>
</dbReference>
<proteinExistence type="predicted"/>
<dbReference type="SUPFAM" id="SSF54197">
    <property type="entry name" value="HIT-like"/>
    <property type="match status" value="1"/>
</dbReference>
<reference evidence="2 3" key="1">
    <citation type="submission" date="2014-02" db="EMBL/GenBank/DDBJ databases">
        <title>Complete genome sequences of four novel Lactococcus lactis phages distantly related to the rare 1706 phage species.</title>
        <authorList>
            <person name="Kot W."/>
            <person name="Neve H."/>
            <person name="Vogensen F.K."/>
            <person name="Heller K.J."/>
            <person name="Hansen L.H."/>
        </authorList>
    </citation>
    <scope>NUCLEOTIDE SEQUENCE [LARGE SCALE GENOMIC DNA]</scope>
</reference>
<dbReference type="RefSeq" id="YP_009036808.1">
    <property type="nucleotide sequence ID" value="NC_024214.1"/>
</dbReference>
<dbReference type="InterPro" id="IPR051884">
    <property type="entry name" value="Bis(5'-adenosyl)-TPase_reg"/>
</dbReference>
<accession>X4YER2</accession>
<evidence type="ECO:0000259" key="1">
    <source>
        <dbReference type="PROSITE" id="PS51084"/>
    </source>
</evidence>
<keyword evidence="3" id="KW-1185">Reference proteome</keyword>
<organism evidence="2 3">
    <name type="scientific">Lactococcus phage P162</name>
    <dbReference type="NCBI Taxonomy" id="1476889"/>
    <lineage>
        <taxon>Viruses</taxon>
        <taxon>Duplodnaviria</taxon>
        <taxon>Heunggongvirae</taxon>
        <taxon>Uroviricota</taxon>
        <taxon>Caudoviricetes</taxon>
        <taxon>Nevevirus</taxon>
        <taxon>Nevevirus P162</taxon>
    </lineage>
</organism>
<sequence length="172" mass="19924">MKFCNDEHCPFHEIDPDNIVEELKGQFGKHILGLVIRPLKPTVKGHLLFIPKEHHKYYHDYEPSNIMMIMMVLKRYIEDNLTTENKYYADGVLQNELKASEDYNIVIQNGELAGQSVPHLHIHLIPRNGIEDTFNIEWNKEPSSEVTLFDTETGEPYAKLNGLAEGNKFNEM</sequence>
<dbReference type="EMBL" id="KJ489013">
    <property type="protein sequence ID" value="AHV83262.1"/>
    <property type="molecule type" value="Genomic_DNA"/>
</dbReference>
<dbReference type="KEGG" id="vg:19527350"/>
<dbReference type="PROSITE" id="PS00892">
    <property type="entry name" value="HIT_1"/>
    <property type="match status" value="1"/>
</dbReference>